<evidence type="ECO:0000256" key="1">
    <source>
        <dbReference type="SAM" id="MobiDB-lite"/>
    </source>
</evidence>
<name>A0A8X6VZP0_TRICX</name>
<protein>
    <submittedName>
        <fullName evidence="2">Uncharacterized protein</fullName>
    </submittedName>
</protein>
<organism evidence="2 3">
    <name type="scientific">Trichonephila clavipes</name>
    <name type="common">Golden silk orbweaver</name>
    <name type="synonym">Nephila clavipes</name>
    <dbReference type="NCBI Taxonomy" id="2585209"/>
    <lineage>
        <taxon>Eukaryota</taxon>
        <taxon>Metazoa</taxon>
        <taxon>Ecdysozoa</taxon>
        <taxon>Arthropoda</taxon>
        <taxon>Chelicerata</taxon>
        <taxon>Arachnida</taxon>
        <taxon>Araneae</taxon>
        <taxon>Araneomorphae</taxon>
        <taxon>Entelegynae</taxon>
        <taxon>Araneoidea</taxon>
        <taxon>Nephilidae</taxon>
        <taxon>Trichonephila</taxon>
    </lineage>
</organism>
<sequence length="136" mass="14575">MAAQVSPRDSTEVSNDEVRRQKPSCSATLIGLLLVLGASSSQSSRLSRRVVSDAACCAIGLGSNPGEDRDVYKCIVPSRHGETLNNRRAVSPLARLMEGEGKWEASDHSHRILPLNWGGTEPNSTVTCMVLKATAE</sequence>
<dbReference type="AlphaFoldDB" id="A0A8X6VZP0"/>
<reference evidence="2" key="1">
    <citation type="submission" date="2020-08" db="EMBL/GenBank/DDBJ databases">
        <title>Multicomponent nature underlies the extraordinary mechanical properties of spider dragline silk.</title>
        <authorList>
            <person name="Kono N."/>
            <person name="Nakamura H."/>
            <person name="Mori M."/>
            <person name="Yoshida Y."/>
            <person name="Ohtoshi R."/>
            <person name="Malay A.D."/>
            <person name="Moran D.A.P."/>
            <person name="Tomita M."/>
            <person name="Numata K."/>
            <person name="Arakawa K."/>
        </authorList>
    </citation>
    <scope>NUCLEOTIDE SEQUENCE</scope>
</reference>
<keyword evidence="3" id="KW-1185">Reference proteome</keyword>
<accession>A0A8X6VZP0</accession>
<evidence type="ECO:0000313" key="2">
    <source>
        <dbReference type="EMBL" id="GFY25296.1"/>
    </source>
</evidence>
<dbReference type="EMBL" id="BMAU01021371">
    <property type="protein sequence ID" value="GFY25296.1"/>
    <property type="molecule type" value="Genomic_DNA"/>
</dbReference>
<gene>
    <name evidence="2" type="primary">NCL1_44964</name>
    <name evidence="2" type="ORF">TNCV_2484161</name>
</gene>
<evidence type="ECO:0000313" key="3">
    <source>
        <dbReference type="Proteomes" id="UP000887159"/>
    </source>
</evidence>
<comment type="caution">
    <text evidence="2">The sequence shown here is derived from an EMBL/GenBank/DDBJ whole genome shotgun (WGS) entry which is preliminary data.</text>
</comment>
<proteinExistence type="predicted"/>
<dbReference type="Proteomes" id="UP000887159">
    <property type="component" value="Unassembled WGS sequence"/>
</dbReference>
<feature type="region of interest" description="Disordered" evidence="1">
    <location>
        <begin position="1"/>
        <end position="20"/>
    </location>
</feature>